<dbReference type="STRING" id="1576369.SAMN05421753_10843"/>
<dbReference type="AlphaFoldDB" id="A0A1I3HFN0"/>
<dbReference type="Gene3D" id="3.40.50.150">
    <property type="entry name" value="Vaccinia Virus protein VP39"/>
    <property type="match status" value="1"/>
</dbReference>
<feature type="compositionally biased region" description="Basic and acidic residues" evidence="7">
    <location>
        <begin position="8"/>
        <end position="34"/>
    </location>
</feature>
<dbReference type="InterPro" id="IPR015947">
    <property type="entry name" value="PUA-like_sf"/>
</dbReference>
<feature type="domain" description="RlmI-like PUA" evidence="9">
    <location>
        <begin position="62"/>
        <end position="114"/>
    </location>
</feature>
<dbReference type="GO" id="GO:0032259">
    <property type="term" value="P:methylation"/>
    <property type="evidence" value="ECO:0007669"/>
    <property type="project" value="UniProtKB-KW"/>
</dbReference>
<protein>
    <submittedName>
        <fullName evidence="10">23S rRNA (Cytosine1962-C5)-methyltransferase</fullName>
    </submittedName>
</protein>
<keyword evidence="4 10" id="KW-0808">Transferase</keyword>
<dbReference type="Pfam" id="PF10672">
    <property type="entry name" value="Methyltrans_SAM"/>
    <property type="match status" value="1"/>
</dbReference>
<dbReference type="InterPro" id="IPR036974">
    <property type="entry name" value="PUA_sf"/>
</dbReference>
<dbReference type="GO" id="GO:0008168">
    <property type="term" value="F:methyltransferase activity"/>
    <property type="evidence" value="ECO:0007669"/>
    <property type="project" value="UniProtKB-KW"/>
</dbReference>
<dbReference type="Proteomes" id="UP000199518">
    <property type="component" value="Unassembled WGS sequence"/>
</dbReference>
<evidence type="ECO:0000256" key="1">
    <source>
        <dbReference type="ARBA" id="ARBA00004496"/>
    </source>
</evidence>
<keyword evidence="2" id="KW-0963">Cytoplasm</keyword>
<keyword evidence="3 10" id="KW-0489">Methyltransferase</keyword>
<dbReference type="InterPro" id="IPR029063">
    <property type="entry name" value="SAM-dependent_MTases_sf"/>
</dbReference>
<dbReference type="InterPro" id="IPR041532">
    <property type="entry name" value="RlmI-like_PUA"/>
</dbReference>
<dbReference type="GO" id="GO:0005737">
    <property type="term" value="C:cytoplasm"/>
    <property type="evidence" value="ECO:0007669"/>
    <property type="project" value="UniProtKB-SubCell"/>
</dbReference>
<comment type="subcellular location">
    <subcellularLocation>
        <location evidence="1">Cytoplasm</location>
    </subcellularLocation>
</comment>
<dbReference type="CDD" id="cd11572">
    <property type="entry name" value="RlmI_M_like"/>
    <property type="match status" value="1"/>
</dbReference>
<sequence length="434" mass="48799">MTKPYSKNRTDYRNRERPDNRHPSAKRRDRDTKFPLDPSLLVQRGLESPAADDLPVVQLKSETRHPTVYRKRIAEVDPRAKHGDLVRVMALSGEQIGYGLWNPRAEATVRILSWNEPPTTEAWWRDRIDMAVRLRKLMHLEDTTTAYRVLHAEGDGLPGLVVDRYENVLSLEAFTLGMYQRSEAIAKALAASLHLRDWIVRPGPGTLDQEGFLADGFASPGAAQRVLVREHGVTFEINPAEGHKTGFFCDQRENRQRLREFCRGKSVLDLCCYSGGFAINAALAGASEVTAVDLDEEAIKLARRNAQLNKANIKFVHADAFSYMRDMQRNGKTFDVVILDPPKLMRSREEAADGQSKYFDLNKLAAPLVESGGLLLTCSCSGLFSMDEFTRTVRAACGERRPQLLLRSGAGPDHPVSLGCLESEYLKCLWLRMD</sequence>
<name>A0A1I3HFN0_9PLAN</name>
<dbReference type="InterPro" id="IPR019614">
    <property type="entry name" value="SAM-dep_methyl-trfase"/>
</dbReference>
<evidence type="ECO:0000256" key="2">
    <source>
        <dbReference type="ARBA" id="ARBA00022490"/>
    </source>
</evidence>
<dbReference type="RefSeq" id="WP_092050269.1">
    <property type="nucleotide sequence ID" value="NZ_FOQD01000008.1"/>
</dbReference>
<dbReference type="SUPFAM" id="SSF88697">
    <property type="entry name" value="PUA domain-like"/>
    <property type="match status" value="1"/>
</dbReference>
<evidence type="ECO:0000256" key="4">
    <source>
        <dbReference type="ARBA" id="ARBA00022679"/>
    </source>
</evidence>
<keyword evidence="11" id="KW-1185">Reference proteome</keyword>
<reference evidence="11" key="1">
    <citation type="submission" date="2016-10" db="EMBL/GenBank/DDBJ databases">
        <authorList>
            <person name="Varghese N."/>
            <person name="Submissions S."/>
        </authorList>
    </citation>
    <scope>NUCLEOTIDE SEQUENCE [LARGE SCALE GENOMIC DNA]</scope>
    <source>
        <strain evidence="11">DSM 26348</strain>
    </source>
</reference>
<evidence type="ECO:0000256" key="5">
    <source>
        <dbReference type="ARBA" id="ARBA00022691"/>
    </source>
</evidence>
<dbReference type="GO" id="GO:0003723">
    <property type="term" value="F:RNA binding"/>
    <property type="evidence" value="ECO:0007669"/>
    <property type="project" value="InterPro"/>
</dbReference>
<evidence type="ECO:0000259" key="8">
    <source>
        <dbReference type="Pfam" id="PF10672"/>
    </source>
</evidence>
<dbReference type="OrthoDB" id="9805492at2"/>
<evidence type="ECO:0000313" key="10">
    <source>
        <dbReference type="EMBL" id="SFI34514.1"/>
    </source>
</evidence>
<keyword evidence="5" id="KW-0949">S-adenosyl-L-methionine</keyword>
<dbReference type="PANTHER" id="PTHR42873">
    <property type="entry name" value="RIBOSOMAL RNA LARGE SUBUNIT METHYLTRANSFERASE"/>
    <property type="match status" value="1"/>
</dbReference>
<dbReference type="Gene3D" id="2.30.130.10">
    <property type="entry name" value="PUA domain"/>
    <property type="match status" value="1"/>
</dbReference>
<dbReference type="SUPFAM" id="SSF53335">
    <property type="entry name" value="S-adenosyl-L-methionine-dependent methyltransferases"/>
    <property type="match status" value="1"/>
</dbReference>
<dbReference type="CDD" id="cd02440">
    <property type="entry name" value="AdoMet_MTases"/>
    <property type="match status" value="1"/>
</dbReference>
<feature type="region of interest" description="Disordered" evidence="7">
    <location>
        <begin position="1"/>
        <end position="35"/>
    </location>
</feature>
<dbReference type="PANTHER" id="PTHR42873:SF1">
    <property type="entry name" value="S-ADENOSYLMETHIONINE-DEPENDENT METHYLTRANSFERASE DOMAIN-CONTAINING PROTEIN"/>
    <property type="match status" value="1"/>
</dbReference>
<comment type="similarity">
    <text evidence="6">Belongs to the methyltransferase superfamily. RlmI family.</text>
</comment>
<feature type="domain" description="S-adenosylmethionine-dependent methyltransferase" evidence="8">
    <location>
        <begin position="228"/>
        <end position="380"/>
    </location>
</feature>
<accession>A0A1I3HFN0</accession>
<dbReference type="Pfam" id="PF17785">
    <property type="entry name" value="PUA_3"/>
    <property type="match status" value="1"/>
</dbReference>
<proteinExistence type="inferred from homology"/>
<organism evidence="10 11">
    <name type="scientific">Planctomicrobium piriforme</name>
    <dbReference type="NCBI Taxonomy" id="1576369"/>
    <lineage>
        <taxon>Bacteria</taxon>
        <taxon>Pseudomonadati</taxon>
        <taxon>Planctomycetota</taxon>
        <taxon>Planctomycetia</taxon>
        <taxon>Planctomycetales</taxon>
        <taxon>Planctomycetaceae</taxon>
        <taxon>Planctomicrobium</taxon>
    </lineage>
</organism>
<evidence type="ECO:0000256" key="3">
    <source>
        <dbReference type="ARBA" id="ARBA00022603"/>
    </source>
</evidence>
<evidence type="ECO:0000256" key="6">
    <source>
        <dbReference type="ARBA" id="ARBA00038091"/>
    </source>
</evidence>
<evidence type="ECO:0000256" key="7">
    <source>
        <dbReference type="SAM" id="MobiDB-lite"/>
    </source>
</evidence>
<gene>
    <name evidence="10" type="ORF">SAMN05421753_10843</name>
</gene>
<dbReference type="PROSITE" id="PS50890">
    <property type="entry name" value="PUA"/>
    <property type="match status" value="1"/>
</dbReference>
<evidence type="ECO:0000259" key="9">
    <source>
        <dbReference type="Pfam" id="PF17785"/>
    </source>
</evidence>
<dbReference type="Gene3D" id="3.30.750.80">
    <property type="entry name" value="RNA methyltransferase domain (HRMD) like"/>
    <property type="match status" value="1"/>
</dbReference>
<evidence type="ECO:0000313" key="11">
    <source>
        <dbReference type="Proteomes" id="UP000199518"/>
    </source>
</evidence>
<dbReference type="EMBL" id="FOQD01000008">
    <property type="protein sequence ID" value="SFI34514.1"/>
    <property type="molecule type" value="Genomic_DNA"/>
</dbReference>